<evidence type="ECO:0000256" key="1">
    <source>
        <dbReference type="SAM" id="Phobius"/>
    </source>
</evidence>
<dbReference type="GeneID" id="86940310"/>
<dbReference type="AlphaFoldDB" id="A0AA37DGX9"/>
<dbReference type="EMBL" id="AGEL01000004">
    <property type="protein sequence ID" value="EHO17679.1"/>
    <property type="molecule type" value="Genomic_DNA"/>
</dbReference>
<dbReference type="Pfam" id="PF04892">
    <property type="entry name" value="VanZ"/>
    <property type="match status" value="1"/>
</dbReference>
<feature type="transmembrane region" description="Helical" evidence="1">
    <location>
        <begin position="12"/>
        <end position="30"/>
    </location>
</feature>
<evidence type="ECO:0000313" key="4">
    <source>
        <dbReference type="Proteomes" id="UP000018466"/>
    </source>
</evidence>
<keyword evidence="1" id="KW-0812">Transmembrane</keyword>
<evidence type="ECO:0000313" key="3">
    <source>
        <dbReference type="EMBL" id="EHO17679.1"/>
    </source>
</evidence>
<dbReference type="InterPro" id="IPR053150">
    <property type="entry name" value="Teicoplanin_resist-assoc"/>
</dbReference>
<dbReference type="Proteomes" id="UP000018466">
    <property type="component" value="Unassembled WGS sequence"/>
</dbReference>
<protein>
    <recommendedName>
        <fullName evidence="2">VanZ-like domain-containing protein</fullName>
    </recommendedName>
</protein>
<accession>A0AA37DGX9</accession>
<dbReference type="PANTHER" id="PTHR36834:SF1">
    <property type="entry name" value="INTEGRAL MEMBRANE PROTEIN"/>
    <property type="match status" value="1"/>
</dbReference>
<evidence type="ECO:0000259" key="2">
    <source>
        <dbReference type="Pfam" id="PF04892"/>
    </source>
</evidence>
<keyword evidence="1" id="KW-0472">Membrane</keyword>
<feature type="transmembrane region" description="Helical" evidence="1">
    <location>
        <begin position="127"/>
        <end position="145"/>
    </location>
</feature>
<feature type="domain" description="VanZ-like" evidence="2">
    <location>
        <begin position="16"/>
        <end position="144"/>
    </location>
</feature>
<gene>
    <name evidence="3" type="ORF">HMPREF9623_00533</name>
</gene>
<reference evidence="3 4" key="1">
    <citation type="submission" date="2011-10" db="EMBL/GenBank/DDBJ databases">
        <title>The Genome Sequence of Lachnospiraceae bacterium ACC2.</title>
        <authorList>
            <consortium name="The Broad Institute Genome Sequencing Platform"/>
            <person name="Earl A."/>
            <person name="Ward D."/>
            <person name="Feldgarden M."/>
            <person name="Gevers D."/>
            <person name="Sizova M."/>
            <person name="Hazen A."/>
            <person name="Epstein S."/>
            <person name="Young S.K."/>
            <person name="Zeng Q."/>
            <person name="Gargeya S."/>
            <person name="Fitzgerald M."/>
            <person name="Haas B."/>
            <person name="Abouelleil A."/>
            <person name="Alvarado L."/>
            <person name="Arachchi H.M."/>
            <person name="Berlin A."/>
            <person name="Brown A."/>
            <person name="Chapman S.B."/>
            <person name="Chen Z."/>
            <person name="Dunbar C."/>
            <person name="Freedman E."/>
            <person name="Gearin G."/>
            <person name="Goldberg J."/>
            <person name="Griggs A."/>
            <person name="Gujja S."/>
            <person name="Heiman D."/>
            <person name="Howarth C."/>
            <person name="Larson L."/>
            <person name="Lui A."/>
            <person name="MacDonald P.J.P."/>
            <person name="Montmayeur A."/>
            <person name="Murphy C."/>
            <person name="Neiman D."/>
            <person name="Pearson M."/>
            <person name="Priest M."/>
            <person name="Roberts A."/>
            <person name="Saif S."/>
            <person name="Shea T."/>
            <person name="Shenoy N."/>
            <person name="Sisk P."/>
            <person name="Stolte C."/>
            <person name="Sykes S."/>
            <person name="Wortman J."/>
            <person name="Nusbaum C."/>
            <person name="Birren B."/>
        </authorList>
    </citation>
    <scope>NUCLEOTIDE SEQUENCE [LARGE SCALE GENOMIC DNA]</scope>
    <source>
        <strain evidence="3 4">ACC2</strain>
    </source>
</reference>
<dbReference type="InterPro" id="IPR006976">
    <property type="entry name" value="VanZ-like"/>
</dbReference>
<proteinExistence type="predicted"/>
<dbReference type="PANTHER" id="PTHR36834">
    <property type="entry name" value="MEMBRANE PROTEIN-RELATED"/>
    <property type="match status" value="1"/>
</dbReference>
<keyword evidence="1" id="KW-1133">Transmembrane helix</keyword>
<dbReference type="RefSeq" id="WP_009532366.1">
    <property type="nucleotide sequence ID" value="NZ_CALJAI010000021.1"/>
</dbReference>
<organism evidence="3 4">
    <name type="scientific">Stomatobaculum longum</name>
    <dbReference type="NCBI Taxonomy" id="796942"/>
    <lineage>
        <taxon>Bacteria</taxon>
        <taxon>Bacillati</taxon>
        <taxon>Bacillota</taxon>
        <taxon>Clostridia</taxon>
        <taxon>Lachnospirales</taxon>
        <taxon>Lachnospiraceae</taxon>
        <taxon>Stomatobaculum</taxon>
    </lineage>
</organism>
<name>A0AA37DGX9_9FIRM</name>
<feature type="transmembrane region" description="Helical" evidence="1">
    <location>
        <begin position="67"/>
        <end position="89"/>
    </location>
</feature>
<comment type="caution">
    <text evidence="3">The sequence shown here is derived from an EMBL/GenBank/DDBJ whole genome shotgun (WGS) entry which is preliminary data.</text>
</comment>
<keyword evidence="4" id="KW-1185">Reference proteome</keyword>
<feature type="transmembrane region" description="Helical" evidence="1">
    <location>
        <begin position="96"/>
        <end position="115"/>
    </location>
</feature>
<sequence length="153" mass="17858">MDKIRWKHRLLGTLLFVIYLAGLSYFLFFAEALGRQGRSSANLRYNIVLFREIWRFWHYRHILGYRAFILNTFGNVFAFVPFGFFLPIVSGKRHSFFRSLIAGVLFSGLIETAQLLTRLGSFDVDDIFLNTIGVVAGYFIFRLFLRRLNRASA</sequence>